<proteinExistence type="inferred from homology"/>
<dbReference type="Pfam" id="PF00749">
    <property type="entry name" value="tRNA-synt_1c"/>
    <property type="match status" value="1"/>
</dbReference>
<comment type="caution">
    <text evidence="9">The sequence shown here is derived from an EMBL/GenBank/DDBJ whole genome shotgun (WGS) entry which is preliminary data.</text>
</comment>
<dbReference type="PROSITE" id="PS00178">
    <property type="entry name" value="AA_TRNA_LIGASE_I"/>
    <property type="match status" value="1"/>
</dbReference>
<evidence type="ECO:0000256" key="1">
    <source>
        <dbReference type="ARBA" id="ARBA00022598"/>
    </source>
</evidence>
<dbReference type="InterPro" id="IPR014729">
    <property type="entry name" value="Rossmann-like_a/b/a_fold"/>
</dbReference>
<reference evidence="9 10" key="1">
    <citation type="submission" date="2024-07" db="EMBL/GenBank/DDBJ databases">
        <title>Section-level genome sequencing and comparative genomics of Aspergillus sections Usti and Cavernicolus.</title>
        <authorList>
            <consortium name="Lawrence Berkeley National Laboratory"/>
            <person name="Nybo J.L."/>
            <person name="Vesth T.C."/>
            <person name="Theobald S."/>
            <person name="Frisvad J.C."/>
            <person name="Larsen T.O."/>
            <person name="Kjaerboelling I."/>
            <person name="Rothschild-Mancinelli K."/>
            <person name="Lyhne E.K."/>
            <person name="Kogle M.E."/>
            <person name="Barry K."/>
            <person name="Clum A."/>
            <person name="Na H."/>
            <person name="Ledsgaard L."/>
            <person name="Lin J."/>
            <person name="Lipzen A."/>
            <person name="Kuo A."/>
            <person name="Riley R."/>
            <person name="Mondo S."/>
            <person name="LaButti K."/>
            <person name="Haridas S."/>
            <person name="Pangalinan J."/>
            <person name="Salamov A.A."/>
            <person name="Simmons B.A."/>
            <person name="Magnuson J.K."/>
            <person name="Chen J."/>
            <person name="Drula E."/>
            <person name="Henrissat B."/>
            <person name="Wiebenga A."/>
            <person name="Lubbers R.J."/>
            <person name="Gomes A.C."/>
            <person name="Makela M.R."/>
            <person name="Stajich J."/>
            <person name="Grigoriev I.V."/>
            <person name="Mortensen U.H."/>
            <person name="De vries R.P."/>
            <person name="Baker S.E."/>
            <person name="Andersen M.R."/>
        </authorList>
    </citation>
    <scope>NUCLEOTIDE SEQUENCE [LARGE SCALE GENOMIC DNA]</scope>
    <source>
        <strain evidence="9 10">CBS 600.67</strain>
    </source>
</reference>
<dbReference type="InterPro" id="IPR020058">
    <property type="entry name" value="Glu/Gln-tRNA-synth_Ib_cat-dom"/>
</dbReference>
<accession>A0ABR4J0J5</accession>
<name>A0ABR4J0J5_9EURO</name>
<evidence type="ECO:0000256" key="4">
    <source>
        <dbReference type="ARBA" id="ARBA00022917"/>
    </source>
</evidence>
<comment type="similarity">
    <text evidence="6">Belongs to the class-I aminoacyl-tRNA synthetase family.</text>
</comment>
<protein>
    <submittedName>
        <fullName evidence="9">tRNA synthetases class I, catalytic domain-containing protein</fullName>
    </submittedName>
</protein>
<dbReference type="GO" id="GO:0004812">
    <property type="term" value="F:aminoacyl-tRNA ligase activity"/>
    <property type="evidence" value="ECO:0007669"/>
    <property type="project" value="UniProtKB-KW"/>
</dbReference>
<sequence length="138" mass="15748">MEPPKVSNLADVVEVAHRLRKQNKLKSQQPKPNTTKNPKDSALDDPEAMFKARFLADVYDEKPVDKVVTRFPREPNGFLHLGHSKAIAINFGFAQYHGGVCYLRYDDTNPAKEEEKYFTAIADMIKWLGFEPVKVTLK</sequence>
<gene>
    <name evidence="9" type="ORF">BDW59DRAFT_156923</name>
</gene>
<keyword evidence="5 6" id="KW-0030">Aminoacyl-tRNA synthetase</keyword>
<feature type="compositionally biased region" description="Polar residues" evidence="7">
    <location>
        <begin position="25"/>
        <end position="36"/>
    </location>
</feature>
<dbReference type="InterPro" id="IPR001412">
    <property type="entry name" value="aa-tRNA-synth_I_CS"/>
</dbReference>
<dbReference type="Gene3D" id="3.40.50.620">
    <property type="entry name" value="HUPs"/>
    <property type="match status" value="1"/>
</dbReference>
<keyword evidence="1 6" id="KW-0436">Ligase</keyword>
<keyword evidence="4 6" id="KW-0648">Protein biosynthesis</keyword>
<evidence type="ECO:0000256" key="3">
    <source>
        <dbReference type="ARBA" id="ARBA00022840"/>
    </source>
</evidence>
<keyword evidence="10" id="KW-1185">Reference proteome</keyword>
<dbReference type="Proteomes" id="UP001610335">
    <property type="component" value="Unassembled WGS sequence"/>
</dbReference>
<evidence type="ECO:0000256" key="5">
    <source>
        <dbReference type="ARBA" id="ARBA00023146"/>
    </source>
</evidence>
<feature type="domain" description="Glutamyl/glutaminyl-tRNA synthetase class Ib catalytic" evidence="8">
    <location>
        <begin position="66"/>
        <end position="134"/>
    </location>
</feature>
<dbReference type="InterPro" id="IPR000924">
    <property type="entry name" value="Glu/Gln-tRNA-synth"/>
</dbReference>
<organism evidence="9 10">
    <name type="scientific">Aspergillus cavernicola</name>
    <dbReference type="NCBI Taxonomy" id="176166"/>
    <lineage>
        <taxon>Eukaryota</taxon>
        <taxon>Fungi</taxon>
        <taxon>Dikarya</taxon>
        <taxon>Ascomycota</taxon>
        <taxon>Pezizomycotina</taxon>
        <taxon>Eurotiomycetes</taxon>
        <taxon>Eurotiomycetidae</taxon>
        <taxon>Eurotiales</taxon>
        <taxon>Aspergillaceae</taxon>
        <taxon>Aspergillus</taxon>
        <taxon>Aspergillus subgen. Nidulantes</taxon>
    </lineage>
</organism>
<dbReference type="PANTHER" id="PTHR43097:SF4">
    <property type="entry name" value="GLUTAMINE--TRNA LIGASE"/>
    <property type="match status" value="1"/>
</dbReference>
<evidence type="ECO:0000313" key="10">
    <source>
        <dbReference type="Proteomes" id="UP001610335"/>
    </source>
</evidence>
<dbReference type="InterPro" id="IPR050132">
    <property type="entry name" value="Gln/Glu-tRNA_Ligase"/>
</dbReference>
<evidence type="ECO:0000313" key="9">
    <source>
        <dbReference type="EMBL" id="KAL2833426.1"/>
    </source>
</evidence>
<evidence type="ECO:0000256" key="2">
    <source>
        <dbReference type="ARBA" id="ARBA00022741"/>
    </source>
</evidence>
<dbReference type="PRINTS" id="PR00987">
    <property type="entry name" value="TRNASYNTHGLU"/>
</dbReference>
<evidence type="ECO:0000259" key="8">
    <source>
        <dbReference type="Pfam" id="PF00749"/>
    </source>
</evidence>
<evidence type="ECO:0000256" key="6">
    <source>
        <dbReference type="RuleBase" id="RU363037"/>
    </source>
</evidence>
<feature type="region of interest" description="Disordered" evidence="7">
    <location>
        <begin position="20"/>
        <end position="44"/>
    </location>
</feature>
<keyword evidence="3 6" id="KW-0067">ATP-binding</keyword>
<dbReference type="SUPFAM" id="SSF52374">
    <property type="entry name" value="Nucleotidylyl transferase"/>
    <property type="match status" value="1"/>
</dbReference>
<keyword evidence="2 6" id="KW-0547">Nucleotide-binding</keyword>
<dbReference type="PANTHER" id="PTHR43097">
    <property type="entry name" value="GLUTAMINE-TRNA LIGASE"/>
    <property type="match status" value="1"/>
</dbReference>
<evidence type="ECO:0000256" key="7">
    <source>
        <dbReference type="SAM" id="MobiDB-lite"/>
    </source>
</evidence>
<dbReference type="EMBL" id="JBFXLS010000004">
    <property type="protein sequence ID" value="KAL2833426.1"/>
    <property type="molecule type" value="Genomic_DNA"/>
</dbReference>